<dbReference type="Proteomes" id="UP001500621">
    <property type="component" value="Unassembled WGS sequence"/>
</dbReference>
<accession>A0ABP8W277</accession>
<protein>
    <recommendedName>
        <fullName evidence="4">Sulfotransferase family protein</fullName>
    </recommendedName>
</protein>
<name>A0ABP8W277_9ACTN</name>
<comment type="caution">
    <text evidence="2">The sequence shown here is derived from an EMBL/GenBank/DDBJ whole genome shotgun (WGS) entry which is preliminary data.</text>
</comment>
<dbReference type="RefSeq" id="WP_345263678.1">
    <property type="nucleotide sequence ID" value="NZ_BAABIM010000001.1"/>
</dbReference>
<dbReference type="EMBL" id="BAABIM010000001">
    <property type="protein sequence ID" value="GAA4676525.1"/>
    <property type="molecule type" value="Genomic_DNA"/>
</dbReference>
<evidence type="ECO:0008006" key="4">
    <source>
        <dbReference type="Google" id="ProtNLM"/>
    </source>
</evidence>
<keyword evidence="3" id="KW-1185">Reference proteome</keyword>
<keyword evidence="1" id="KW-0175">Coiled coil</keyword>
<proteinExistence type="predicted"/>
<dbReference type="InterPro" id="IPR027417">
    <property type="entry name" value="P-loop_NTPase"/>
</dbReference>
<evidence type="ECO:0000313" key="3">
    <source>
        <dbReference type="Proteomes" id="UP001500621"/>
    </source>
</evidence>
<gene>
    <name evidence="2" type="ORF">GCM10023226_12180</name>
</gene>
<dbReference type="SUPFAM" id="SSF52540">
    <property type="entry name" value="P-loop containing nucleoside triphosphate hydrolases"/>
    <property type="match status" value="1"/>
</dbReference>
<evidence type="ECO:0000256" key="1">
    <source>
        <dbReference type="SAM" id="Coils"/>
    </source>
</evidence>
<reference evidence="3" key="1">
    <citation type="journal article" date="2019" name="Int. J. Syst. Evol. Microbiol.">
        <title>The Global Catalogue of Microorganisms (GCM) 10K type strain sequencing project: providing services to taxonomists for standard genome sequencing and annotation.</title>
        <authorList>
            <consortium name="The Broad Institute Genomics Platform"/>
            <consortium name="The Broad Institute Genome Sequencing Center for Infectious Disease"/>
            <person name="Wu L."/>
            <person name="Ma J."/>
        </authorList>
    </citation>
    <scope>NUCLEOTIDE SEQUENCE [LARGE SCALE GENOMIC DNA]</scope>
    <source>
        <strain evidence="3">JCM 18127</strain>
    </source>
</reference>
<evidence type="ECO:0000313" key="2">
    <source>
        <dbReference type="EMBL" id="GAA4676525.1"/>
    </source>
</evidence>
<feature type="coiled-coil region" evidence="1">
    <location>
        <begin position="329"/>
        <end position="356"/>
    </location>
</feature>
<dbReference type="Gene3D" id="3.40.50.300">
    <property type="entry name" value="P-loop containing nucleotide triphosphate hydrolases"/>
    <property type="match status" value="1"/>
</dbReference>
<organism evidence="2 3">
    <name type="scientific">Nocardioides nanhaiensis</name>
    <dbReference type="NCBI Taxonomy" id="1476871"/>
    <lineage>
        <taxon>Bacteria</taxon>
        <taxon>Bacillati</taxon>
        <taxon>Actinomycetota</taxon>
        <taxon>Actinomycetes</taxon>
        <taxon>Propionibacteriales</taxon>
        <taxon>Nocardioidaceae</taxon>
        <taxon>Nocardioides</taxon>
    </lineage>
</organism>
<sequence>MTTARVVLHVGLPKTGTSFVQGTLRSNRALLEEHGVHLPSADGEPLFGAVLHLTGRAGSWGRSDDAGERTWAELVREARRRGGTTVVSSETLCLASPAQVGRIVADLEGCEVHVVVSLRDPVRQLPAEWQEGVKHGRRSSFAEFLGTVLADPPPAKAGARRTHDRFWRAQDPLGVLDRWSSAVPRERVHVVTCPPAGAERDALWRRFATVLEVGHVPVEVPERQVNTSLGAAQTEVLRRVNKRVQRQGNERTYGAVVKRLYAGTILRDQGGPRVVLPPEHRGRAVELAQGWARHVEERGHPVAGDLQDLVPAPTPEEQEEADLAPRALLAVSLDATAELLREVERLREELAQTRGGGRGRRAVGR</sequence>